<protein>
    <submittedName>
        <fullName evidence="1">Uncharacterized protein</fullName>
    </submittedName>
</protein>
<dbReference type="AlphaFoldDB" id="A0A2P2MY08"/>
<name>A0A2P2MY08_RHIMU</name>
<sequence length="70" mass="8043">MLFTSPFLTPNMRLFNRTTRECNPFLFPKLGKRGCPKPVKRESLNLGRNISRVEASNRLAGLTPYLNSKF</sequence>
<proteinExistence type="predicted"/>
<evidence type="ECO:0000313" key="1">
    <source>
        <dbReference type="EMBL" id="MBX35104.1"/>
    </source>
</evidence>
<organism evidence="1">
    <name type="scientific">Rhizophora mucronata</name>
    <name type="common">Asiatic mangrove</name>
    <dbReference type="NCBI Taxonomy" id="61149"/>
    <lineage>
        <taxon>Eukaryota</taxon>
        <taxon>Viridiplantae</taxon>
        <taxon>Streptophyta</taxon>
        <taxon>Embryophyta</taxon>
        <taxon>Tracheophyta</taxon>
        <taxon>Spermatophyta</taxon>
        <taxon>Magnoliopsida</taxon>
        <taxon>eudicotyledons</taxon>
        <taxon>Gunneridae</taxon>
        <taxon>Pentapetalae</taxon>
        <taxon>rosids</taxon>
        <taxon>fabids</taxon>
        <taxon>Malpighiales</taxon>
        <taxon>Rhizophoraceae</taxon>
        <taxon>Rhizophora</taxon>
    </lineage>
</organism>
<reference evidence="1" key="1">
    <citation type="submission" date="2018-02" db="EMBL/GenBank/DDBJ databases">
        <title>Rhizophora mucronata_Transcriptome.</title>
        <authorList>
            <person name="Meera S.P."/>
            <person name="Sreeshan A."/>
            <person name="Augustine A."/>
        </authorList>
    </citation>
    <scope>NUCLEOTIDE SEQUENCE</scope>
    <source>
        <tissue evidence="1">Leaf</tissue>
    </source>
</reference>
<accession>A0A2P2MY08</accession>
<dbReference type="EMBL" id="GGEC01054620">
    <property type="protein sequence ID" value="MBX35104.1"/>
    <property type="molecule type" value="Transcribed_RNA"/>
</dbReference>